<proteinExistence type="predicted"/>
<keyword evidence="2" id="KW-1185">Reference proteome</keyword>
<dbReference type="Proteomes" id="UP001215598">
    <property type="component" value="Unassembled WGS sequence"/>
</dbReference>
<name>A0AAD7I3K5_9AGAR</name>
<comment type="caution">
    <text evidence="1">The sequence shown here is derived from an EMBL/GenBank/DDBJ whole genome shotgun (WGS) entry which is preliminary data.</text>
</comment>
<reference evidence="1" key="1">
    <citation type="submission" date="2023-03" db="EMBL/GenBank/DDBJ databases">
        <title>Massive genome expansion in bonnet fungi (Mycena s.s.) driven by repeated elements and novel gene families across ecological guilds.</title>
        <authorList>
            <consortium name="Lawrence Berkeley National Laboratory"/>
            <person name="Harder C.B."/>
            <person name="Miyauchi S."/>
            <person name="Viragh M."/>
            <person name="Kuo A."/>
            <person name="Thoen E."/>
            <person name="Andreopoulos B."/>
            <person name="Lu D."/>
            <person name="Skrede I."/>
            <person name="Drula E."/>
            <person name="Henrissat B."/>
            <person name="Morin E."/>
            <person name="Kohler A."/>
            <person name="Barry K."/>
            <person name="LaButti K."/>
            <person name="Morin E."/>
            <person name="Salamov A."/>
            <person name="Lipzen A."/>
            <person name="Mereny Z."/>
            <person name="Hegedus B."/>
            <person name="Baldrian P."/>
            <person name="Stursova M."/>
            <person name="Weitz H."/>
            <person name="Taylor A."/>
            <person name="Grigoriev I.V."/>
            <person name="Nagy L.G."/>
            <person name="Martin F."/>
            <person name="Kauserud H."/>
        </authorList>
    </citation>
    <scope>NUCLEOTIDE SEQUENCE</scope>
    <source>
        <strain evidence="1">CBHHK182m</strain>
    </source>
</reference>
<evidence type="ECO:0000313" key="2">
    <source>
        <dbReference type="Proteomes" id="UP001215598"/>
    </source>
</evidence>
<dbReference type="EMBL" id="JARKIB010000132">
    <property type="protein sequence ID" value="KAJ7734409.1"/>
    <property type="molecule type" value="Genomic_DNA"/>
</dbReference>
<sequence>MSTPLKKSTSANLPFGEPSTHLQLALRRQHMQRGRDIYHRQYHCYYSPSPRVTFYNADCQVAYTNGEGAERPLARTFRAKL</sequence>
<evidence type="ECO:0000313" key="1">
    <source>
        <dbReference type="EMBL" id="KAJ7734409.1"/>
    </source>
</evidence>
<organism evidence="1 2">
    <name type="scientific">Mycena metata</name>
    <dbReference type="NCBI Taxonomy" id="1033252"/>
    <lineage>
        <taxon>Eukaryota</taxon>
        <taxon>Fungi</taxon>
        <taxon>Dikarya</taxon>
        <taxon>Basidiomycota</taxon>
        <taxon>Agaricomycotina</taxon>
        <taxon>Agaricomycetes</taxon>
        <taxon>Agaricomycetidae</taxon>
        <taxon>Agaricales</taxon>
        <taxon>Marasmiineae</taxon>
        <taxon>Mycenaceae</taxon>
        <taxon>Mycena</taxon>
    </lineage>
</organism>
<accession>A0AAD7I3K5</accession>
<gene>
    <name evidence="1" type="ORF">B0H16DRAFT_1731758</name>
</gene>
<dbReference type="AlphaFoldDB" id="A0AAD7I3K5"/>
<protein>
    <submittedName>
        <fullName evidence="1">Uncharacterized protein</fullName>
    </submittedName>
</protein>